<gene>
    <name evidence="2" type="ORF">B0H16DRAFT_1433621</name>
</gene>
<dbReference type="Proteomes" id="UP001215598">
    <property type="component" value="Unassembled WGS sequence"/>
</dbReference>
<accession>A0AAD7HDL0</accession>
<keyword evidence="3" id="KW-1185">Reference proteome</keyword>
<dbReference type="Pfam" id="PF22974">
    <property type="entry name" value="DUF7029"/>
    <property type="match status" value="1"/>
</dbReference>
<evidence type="ECO:0000313" key="3">
    <source>
        <dbReference type="Proteomes" id="UP001215598"/>
    </source>
</evidence>
<dbReference type="AlphaFoldDB" id="A0AAD7HDL0"/>
<protein>
    <recommendedName>
        <fullName evidence="1">DUF7029 domain-containing protein</fullName>
    </recommendedName>
</protein>
<name>A0AAD7HDL0_9AGAR</name>
<feature type="non-terminal residue" evidence="2">
    <location>
        <position position="329"/>
    </location>
</feature>
<organism evidence="2 3">
    <name type="scientific">Mycena metata</name>
    <dbReference type="NCBI Taxonomy" id="1033252"/>
    <lineage>
        <taxon>Eukaryota</taxon>
        <taxon>Fungi</taxon>
        <taxon>Dikarya</taxon>
        <taxon>Basidiomycota</taxon>
        <taxon>Agaricomycotina</taxon>
        <taxon>Agaricomycetes</taxon>
        <taxon>Agaricomycetidae</taxon>
        <taxon>Agaricales</taxon>
        <taxon>Marasmiineae</taxon>
        <taxon>Mycenaceae</taxon>
        <taxon>Mycena</taxon>
    </lineage>
</organism>
<comment type="caution">
    <text evidence="2">The sequence shown here is derived from an EMBL/GenBank/DDBJ whole genome shotgun (WGS) entry which is preliminary data.</text>
</comment>
<evidence type="ECO:0000259" key="1">
    <source>
        <dbReference type="Pfam" id="PF22974"/>
    </source>
</evidence>
<proteinExistence type="predicted"/>
<feature type="domain" description="DUF7029" evidence="1">
    <location>
        <begin position="6"/>
        <end position="103"/>
    </location>
</feature>
<evidence type="ECO:0000313" key="2">
    <source>
        <dbReference type="EMBL" id="KAJ7717802.1"/>
    </source>
</evidence>
<reference evidence="2" key="1">
    <citation type="submission" date="2023-03" db="EMBL/GenBank/DDBJ databases">
        <title>Massive genome expansion in bonnet fungi (Mycena s.s.) driven by repeated elements and novel gene families across ecological guilds.</title>
        <authorList>
            <consortium name="Lawrence Berkeley National Laboratory"/>
            <person name="Harder C.B."/>
            <person name="Miyauchi S."/>
            <person name="Viragh M."/>
            <person name="Kuo A."/>
            <person name="Thoen E."/>
            <person name="Andreopoulos B."/>
            <person name="Lu D."/>
            <person name="Skrede I."/>
            <person name="Drula E."/>
            <person name="Henrissat B."/>
            <person name="Morin E."/>
            <person name="Kohler A."/>
            <person name="Barry K."/>
            <person name="LaButti K."/>
            <person name="Morin E."/>
            <person name="Salamov A."/>
            <person name="Lipzen A."/>
            <person name="Mereny Z."/>
            <person name="Hegedus B."/>
            <person name="Baldrian P."/>
            <person name="Stursova M."/>
            <person name="Weitz H."/>
            <person name="Taylor A."/>
            <person name="Grigoriev I.V."/>
            <person name="Nagy L.G."/>
            <person name="Martin F."/>
            <person name="Kauserud H."/>
        </authorList>
    </citation>
    <scope>NUCLEOTIDE SEQUENCE</scope>
    <source>
        <strain evidence="2">CBHHK182m</strain>
    </source>
</reference>
<dbReference type="InterPro" id="IPR054293">
    <property type="entry name" value="DUF7029"/>
</dbReference>
<dbReference type="EMBL" id="JARKIB010000272">
    <property type="protein sequence ID" value="KAJ7717802.1"/>
    <property type="molecule type" value="Genomic_DNA"/>
</dbReference>
<sequence length="329" mass="34892">MQLTHLYPAVALEHSRYIRSVTCNPTSTSVSVTFTDTGAFQTAASDWTTHSQLLLITYSAGCGAGITSQQRSFHLVSNIQTSKTSLKITATIDAIPFHETFHEDQDLTFQVASYSINHSAPPPSRRASPAVVDTGETKLENRDFFDFLSDAVSQVADAALVAANAAGDLREYSSSRPFSRPPKINYSVVSLGNSIPPWSLNPTAGFSFDTATLLPFDSSFRGSPAYQLSNFTATDPNTGITGSLFVYCVSCEVAMQVNFVGSFVGSLTGGFTTATVQVVANSLSAEVILGMQASITYSLPSTVVFDKAAPIPGAGFAIPGVFALGTFID</sequence>